<reference evidence="4" key="2">
    <citation type="submission" date="2023-01" db="EMBL/GenBank/DDBJ databases">
        <authorList>
            <person name="Sun Q."/>
            <person name="Evtushenko L."/>
        </authorList>
    </citation>
    <scope>NUCLEOTIDE SEQUENCE</scope>
    <source>
        <strain evidence="4">VKM B-2555</strain>
    </source>
</reference>
<dbReference type="AlphaFoldDB" id="A0A9W6JJC1"/>
<feature type="transmembrane region" description="Helical" evidence="2">
    <location>
        <begin position="27"/>
        <end position="48"/>
    </location>
</feature>
<dbReference type="RefSeq" id="WP_271204666.1">
    <property type="nucleotide sequence ID" value="NZ_BSFK01000010.1"/>
</dbReference>
<feature type="domain" description="Extensin-like C-terminal" evidence="3">
    <location>
        <begin position="79"/>
        <end position="248"/>
    </location>
</feature>
<evidence type="ECO:0000256" key="1">
    <source>
        <dbReference type="SAM" id="MobiDB-lite"/>
    </source>
</evidence>
<reference evidence="4" key="1">
    <citation type="journal article" date="2014" name="Int. J. Syst. Evol. Microbiol.">
        <title>Complete genome sequence of Corynebacterium casei LMG S-19264T (=DSM 44701T), isolated from a smear-ripened cheese.</title>
        <authorList>
            <consortium name="US DOE Joint Genome Institute (JGI-PGF)"/>
            <person name="Walter F."/>
            <person name="Albersmeier A."/>
            <person name="Kalinowski J."/>
            <person name="Ruckert C."/>
        </authorList>
    </citation>
    <scope>NUCLEOTIDE SEQUENCE</scope>
    <source>
        <strain evidence="4">VKM B-2555</strain>
    </source>
</reference>
<name>A0A9W6JJC1_9HYPH</name>
<keyword evidence="2" id="KW-0812">Transmembrane</keyword>
<organism evidence="4 5">
    <name type="scientific">Methylopila jiangsuensis</name>
    <dbReference type="NCBI Taxonomy" id="586230"/>
    <lineage>
        <taxon>Bacteria</taxon>
        <taxon>Pseudomonadati</taxon>
        <taxon>Pseudomonadota</taxon>
        <taxon>Alphaproteobacteria</taxon>
        <taxon>Hyphomicrobiales</taxon>
        <taxon>Methylopilaceae</taxon>
        <taxon>Methylopila</taxon>
    </lineage>
</organism>
<feature type="region of interest" description="Disordered" evidence="1">
    <location>
        <begin position="1"/>
        <end position="21"/>
    </location>
</feature>
<dbReference type="Pfam" id="PF06904">
    <property type="entry name" value="Extensin-like_C"/>
    <property type="match status" value="1"/>
</dbReference>
<keyword evidence="5" id="KW-1185">Reference proteome</keyword>
<feature type="compositionally biased region" description="Pro residues" evidence="1">
    <location>
        <begin position="1"/>
        <end position="17"/>
    </location>
</feature>
<dbReference type="Proteomes" id="UP001143364">
    <property type="component" value="Unassembled WGS sequence"/>
</dbReference>
<dbReference type="EMBL" id="BSFK01000010">
    <property type="protein sequence ID" value="GLK76804.1"/>
    <property type="molecule type" value="Genomic_DNA"/>
</dbReference>
<dbReference type="InterPro" id="IPR009683">
    <property type="entry name" value="Extensin-like_C"/>
</dbReference>
<keyword evidence="2" id="KW-0472">Membrane</keyword>
<evidence type="ECO:0000313" key="5">
    <source>
        <dbReference type="Proteomes" id="UP001143364"/>
    </source>
</evidence>
<proteinExistence type="predicted"/>
<protein>
    <recommendedName>
        <fullName evidence="3">Extensin-like C-terminal domain-containing protein</fullName>
    </recommendedName>
</protein>
<gene>
    <name evidence="4" type="ORF">GCM10008171_20580</name>
</gene>
<sequence>MAAAPPDPAPPPKPAPSPRRRPVAGRLLLTALLGLGAVAGATLTWVAAAPEERLAFDLNAPPDAFTGLRLRLLALSPGACRATLQRSGLGAAPAPPRPFTDGCGYDDGVVLSGLALAPAPVMRCPLAAAYALFERHVLQPAAERRFGARAVAVGHFGTYACRNVYHRASGRRSQHATANALDLASARLSTGRVVTVAGGWDEPGPAGLFLRDLRAGACGLFGTVLSPDYNAAHADHFHLDRGMARICR</sequence>
<keyword evidence="2" id="KW-1133">Transmembrane helix</keyword>
<comment type="caution">
    <text evidence="4">The sequence shown here is derived from an EMBL/GenBank/DDBJ whole genome shotgun (WGS) entry which is preliminary data.</text>
</comment>
<evidence type="ECO:0000256" key="2">
    <source>
        <dbReference type="SAM" id="Phobius"/>
    </source>
</evidence>
<evidence type="ECO:0000259" key="3">
    <source>
        <dbReference type="Pfam" id="PF06904"/>
    </source>
</evidence>
<accession>A0A9W6JJC1</accession>
<evidence type="ECO:0000313" key="4">
    <source>
        <dbReference type="EMBL" id="GLK76804.1"/>
    </source>
</evidence>